<dbReference type="EMBL" id="CP136895">
    <property type="protein sequence ID" value="WOL11508.1"/>
    <property type="molecule type" value="Genomic_DNA"/>
</dbReference>
<dbReference type="AlphaFoldDB" id="A0AAQ3KMD0"/>
<dbReference type="FunFam" id="4.10.280.10:FF:000002">
    <property type="entry name" value="Basic helix-loop-helix transcription factor"/>
    <property type="match status" value="1"/>
</dbReference>
<dbReference type="CDD" id="cd18919">
    <property type="entry name" value="bHLH_AtBPE_like"/>
    <property type="match status" value="1"/>
</dbReference>
<feature type="region of interest" description="Disordered" evidence="6">
    <location>
        <begin position="245"/>
        <end position="282"/>
    </location>
</feature>
<comment type="subcellular location">
    <subcellularLocation>
        <location evidence="1">Nucleus</location>
    </subcellularLocation>
</comment>
<gene>
    <name evidence="8" type="ORF">Cni_G20271</name>
</gene>
<feature type="compositionally biased region" description="Low complexity" evidence="6">
    <location>
        <begin position="189"/>
        <end position="199"/>
    </location>
</feature>
<dbReference type="InterPro" id="IPR011598">
    <property type="entry name" value="bHLH_dom"/>
</dbReference>
<dbReference type="GO" id="GO:0046983">
    <property type="term" value="F:protein dimerization activity"/>
    <property type="evidence" value="ECO:0007669"/>
    <property type="project" value="InterPro"/>
</dbReference>
<feature type="compositionally biased region" description="Polar residues" evidence="6">
    <location>
        <begin position="262"/>
        <end position="272"/>
    </location>
</feature>
<dbReference type="PANTHER" id="PTHR12565">
    <property type="entry name" value="STEROL REGULATORY ELEMENT-BINDING PROTEIN"/>
    <property type="match status" value="1"/>
</dbReference>
<dbReference type="PROSITE" id="PS50888">
    <property type="entry name" value="BHLH"/>
    <property type="match status" value="1"/>
</dbReference>
<evidence type="ECO:0000256" key="5">
    <source>
        <dbReference type="ARBA" id="ARBA00023242"/>
    </source>
</evidence>
<feature type="compositionally biased region" description="Basic and acidic residues" evidence="6">
    <location>
        <begin position="273"/>
        <end position="282"/>
    </location>
</feature>
<dbReference type="PANTHER" id="PTHR12565:SF184">
    <property type="entry name" value="BHLH TRANSCRIPTION FACTOR"/>
    <property type="match status" value="1"/>
</dbReference>
<keyword evidence="4" id="KW-0804">Transcription</keyword>
<dbReference type="InterPro" id="IPR024097">
    <property type="entry name" value="bHLH_ZIP_TF"/>
</dbReference>
<dbReference type="Gene3D" id="4.10.280.10">
    <property type="entry name" value="Helix-loop-helix DNA-binding domain"/>
    <property type="match status" value="1"/>
</dbReference>
<evidence type="ECO:0000313" key="9">
    <source>
        <dbReference type="Proteomes" id="UP001327560"/>
    </source>
</evidence>
<evidence type="ECO:0000256" key="4">
    <source>
        <dbReference type="ARBA" id="ARBA00023163"/>
    </source>
</evidence>
<evidence type="ECO:0000256" key="6">
    <source>
        <dbReference type="SAM" id="MobiDB-lite"/>
    </source>
</evidence>
<evidence type="ECO:0000259" key="7">
    <source>
        <dbReference type="PROSITE" id="PS50888"/>
    </source>
</evidence>
<dbReference type="SUPFAM" id="SSF47459">
    <property type="entry name" value="HLH, helix-loop-helix DNA-binding domain"/>
    <property type="match status" value="1"/>
</dbReference>
<dbReference type="Proteomes" id="UP001327560">
    <property type="component" value="Chromosome 6"/>
</dbReference>
<keyword evidence="3" id="KW-0805">Transcription regulation</keyword>
<dbReference type="GO" id="GO:0003700">
    <property type="term" value="F:DNA-binding transcription factor activity"/>
    <property type="evidence" value="ECO:0007669"/>
    <property type="project" value="TreeGrafter"/>
</dbReference>
<sequence>MNSGALDQLPQCFLNLNWDNSVDSSSQFGSALGCFMSANSDGPGESFRFGKYERVVHSVGNSGEGISPQPPLVGAPMNPSPKSDLCNLGHAIRGLLPSAGNLTPAAHFDQFPAETSFPESAARLSSINGGNYPWLASQVELSGRGKLSIVSSGQSMIATGLQIGHLNSNAQIPVLNELQMKKAKEEISVSESVSASGEASEGDSKGSNANKRKAHPKINEKDATDPSQVVEQDCNAKRCKSMVNNKEIDNDSAMPKLEKNDGANTNVNGQQKQGKDCNVKPSEPPKDYVHVRARRGQATDSHSLAERVRREKISQRMKLLQDLVPGCSKVTGKAVMLDEIINYVQSLQHQVEFLSMKLATVNPRLDFSNLMNLLPKDMLQACGSVPNSNYQFEASITSSDANHAQQGNPLSCVATSGMDSHCSMNLVEPTFHQNLNGFRDASSRSGVFWEDDLQSVVQMSIGHDQEMLASSRNLNGTFPASPNEN</sequence>
<keyword evidence="9" id="KW-1185">Reference proteome</keyword>
<evidence type="ECO:0000256" key="1">
    <source>
        <dbReference type="ARBA" id="ARBA00004123"/>
    </source>
</evidence>
<reference evidence="8 9" key="1">
    <citation type="submission" date="2023-10" db="EMBL/GenBank/DDBJ databases">
        <title>Chromosome-scale genome assembly provides insights into flower coloration mechanisms of Canna indica.</title>
        <authorList>
            <person name="Li C."/>
        </authorList>
    </citation>
    <scope>NUCLEOTIDE SEQUENCE [LARGE SCALE GENOMIC DNA]</scope>
    <source>
        <tissue evidence="8">Flower</tissue>
    </source>
</reference>
<feature type="region of interest" description="Disordered" evidence="6">
    <location>
        <begin position="189"/>
        <end position="231"/>
    </location>
</feature>
<comment type="similarity">
    <text evidence="2">Belongs to the bHLH protein family.</text>
</comment>
<accession>A0AAQ3KMD0</accession>
<feature type="domain" description="BHLH" evidence="7">
    <location>
        <begin position="297"/>
        <end position="347"/>
    </location>
</feature>
<dbReference type="SMART" id="SM00353">
    <property type="entry name" value="HLH"/>
    <property type="match status" value="1"/>
</dbReference>
<protein>
    <submittedName>
        <fullName evidence="8">Transcription factor bHLH77</fullName>
    </submittedName>
</protein>
<evidence type="ECO:0000256" key="2">
    <source>
        <dbReference type="ARBA" id="ARBA00005510"/>
    </source>
</evidence>
<name>A0AAQ3KMD0_9LILI</name>
<evidence type="ECO:0000256" key="3">
    <source>
        <dbReference type="ARBA" id="ARBA00023015"/>
    </source>
</evidence>
<dbReference type="InterPro" id="IPR036638">
    <property type="entry name" value="HLH_DNA-bd_sf"/>
</dbReference>
<dbReference type="GO" id="GO:0005634">
    <property type="term" value="C:nucleus"/>
    <property type="evidence" value="ECO:0007669"/>
    <property type="project" value="UniProtKB-SubCell"/>
</dbReference>
<proteinExistence type="inferred from homology"/>
<keyword evidence="5" id="KW-0539">Nucleus</keyword>
<organism evidence="8 9">
    <name type="scientific">Canna indica</name>
    <name type="common">Indian-shot</name>
    <dbReference type="NCBI Taxonomy" id="4628"/>
    <lineage>
        <taxon>Eukaryota</taxon>
        <taxon>Viridiplantae</taxon>
        <taxon>Streptophyta</taxon>
        <taxon>Embryophyta</taxon>
        <taxon>Tracheophyta</taxon>
        <taxon>Spermatophyta</taxon>
        <taxon>Magnoliopsida</taxon>
        <taxon>Liliopsida</taxon>
        <taxon>Zingiberales</taxon>
        <taxon>Cannaceae</taxon>
        <taxon>Canna</taxon>
    </lineage>
</organism>
<evidence type="ECO:0000313" key="8">
    <source>
        <dbReference type="EMBL" id="WOL11508.1"/>
    </source>
</evidence>
<dbReference type="Pfam" id="PF00010">
    <property type="entry name" value="HLH"/>
    <property type="match status" value="1"/>
</dbReference>